<dbReference type="PANTHER" id="PTHR30244">
    <property type="entry name" value="TRANSAMINASE"/>
    <property type="match status" value="1"/>
</dbReference>
<dbReference type="GO" id="GO:0030170">
    <property type="term" value="F:pyridoxal phosphate binding"/>
    <property type="evidence" value="ECO:0007669"/>
    <property type="project" value="TreeGrafter"/>
</dbReference>
<comment type="similarity">
    <text evidence="1 4">Belongs to the DegT/DnrJ/EryC1 family.</text>
</comment>
<evidence type="ECO:0000256" key="1">
    <source>
        <dbReference type="ARBA" id="ARBA00037999"/>
    </source>
</evidence>
<dbReference type="STRING" id="163.SAMN04487775_10425"/>
<dbReference type="InterPro" id="IPR015421">
    <property type="entry name" value="PyrdxlP-dep_Trfase_major"/>
</dbReference>
<sequence>MAEIKVPFHRAAITKAEEDAVLDVLRSGWLTTGRYALEFEKKFSAAVSGDDSSKGRAPVISLAVNSNTSGMILAMEACGVREGTAVITTPYTFVSTAACARHLNADVFFADVEKDTYSIDPDKIEEILKKDSQPGGVDGKGANRVRAIVPVHIAGNVCDMARIMELAGKYSAPERRIRVIEDAAHSFPSPTALGYAGTIGDAGVFSFYVTKTITTAEGGMVCTRDPDLAHRMTVMRMHGMDRTTWDRYTSPRASWEYDIIAPGYKFNLPDVLAAIGCCQVDRAQLFYEQRKRIVEKYNKAFSSLDFIKLPPDGEGNSWHLYLMRIIPEKLKIGRDEFAKKLQESGLGISVHFIPIFHFTYWKELYPDFTAENFPNAEHQYNTTISIPLYPDMTDEQAQLVIDTVTKIGVEAKK</sequence>
<dbReference type="CDD" id="cd00616">
    <property type="entry name" value="AHBA_syn"/>
    <property type="match status" value="1"/>
</dbReference>
<dbReference type="Gene3D" id="3.90.1150.10">
    <property type="entry name" value="Aspartate Aminotransferase, domain 1"/>
    <property type="match status" value="1"/>
</dbReference>
<proteinExistence type="inferred from homology"/>
<feature type="modified residue" description="N6-(pyridoxal phosphate)lysine" evidence="3">
    <location>
        <position position="211"/>
    </location>
</feature>
<dbReference type="PIRSF" id="PIRSF000390">
    <property type="entry name" value="PLP_StrS"/>
    <property type="match status" value="1"/>
</dbReference>
<evidence type="ECO:0000313" key="6">
    <source>
        <dbReference type="Proteomes" id="UP000182360"/>
    </source>
</evidence>
<evidence type="ECO:0000256" key="3">
    <source>
        <dbReference type="PIRSR" id="PIRSR000390-2"/>
    </source>
</evidence>
<evidence type="ECO:0000256" key="4">
    <source>
        <dbReference type="RuleBase" id="RU004508"/>
    </source>
</evidence>
<gene>
    <name evidence="5" type="ORF">SAMN04487977_101228</name>
</gene>
<organism evidence="5 6">
    <name type="scientific">Treponema bryantii</name>
    <dbReference type="NCBI Taxonomy" id="163"/>
    <lineage>
        <taxon>Bacteria</taxon>
        <taxon>Pseudomonadati</taxon>
        <taxon>Spirochaetota</taxon>
        <taxon>Spirochaetia</taxon>
        <taxon>Spirochaetales</taxon>
        <taxon>Treponemataceae</taxon>
        <taxon>Treponema</taxon>
    </lineage>
</organism>
<evidence type="ECO:0000256" key="2">
    <source>
        <dbReference type="PIRSR" id="PIRSR000390-1"/>
    </source>
</evidence>
<feature type="active site" description="Proton acceptor" evidence="2">
    <location>
        <position position="211"/>
    </location>
</feature>
<dbReference type="Gene3D" id="3.40.640.10">
    <property type="entry name" value="Type I PLP-dependent aspartate aminotransferase-like (Major domain)"/>
    <property type="match status" value="1"/>
</dbReference>
<dbReference type="Proteomes" id="UP000182360">
    <property type="component" value="Unassembled WGS sequence"/>
</dbReference>
<dbReference type="GO" id="GO:0008483">
    <property type="term" value="F:transaminase activity"/>
    <property type="evidence" value="ECO:0007669"/>
    <property type="project" value="TreeGrafter"/>
</dbReference>
<dbReference type="Pfam" id="PF01041">
    <property type="entry name" value="DegT_DnrJ_EryC1"/>
    <property type="match status" value="1"/>
</dbReference>
<dbReference type="PANTHER" id="PTHR30244:SF34">
    <property type="entry name" value="DTDP-4-AMINO-4,6-DIDEOXYGALACTOSE TRANSAMINASE"/>
    <property type="match status" value="1"/>
</dbReference>
<dbReference type="InterPro" id="IPR015424">
    <property type="entry name" value="PyrdxlP-dep_Trfase"/>
</dbReference>
<reference evidence="5 6" key="1">
    <citation type="submission" date="2016-10" db="EMBL/GenBank/DDBJ databases">
        <authorList>
            <person name="de Groot N.N."/>
        </authorList>
    </citation>
    <scope>NUCLEOTIDE SEQUENCE [LARGE SCALE GENOMIC DNA]</scope>
    <source>
        <strain evidence="5 6">B25</strain>
    </source>
</reference>
<dbReference type="InterPro" id="IPR000653">
    <property type="entry name" value="DegT/StrS_aminotransferase"/>
</dbReference>
<dbReference type="GO" id="GO:0000271">
    <property type="term" value="P:polysaccharide biosynthetic process"/>
    <property type="evidence" value="ECO:0007669"/>
    <property type="project" value="TreeGrafter"/>
</dbReference>
<dbReference type="RefSeq" id="WP_074640107.1">
    <property type="nucleotide sequence ID" value="NZ_FOFU01000001.1"/>
</dbReference>
<dbReference type="InterPro" id="IPR015422">
    <property type="entry name" value="PyrdxlP-dep_Trfase_small"/>
</dbReference>
<evidence type="ECO:0000313" key="5">
    <source>
        <dbReference type="EMBL" id="SEP72453.1"/>
    </source>
</evidence>
<dbReference type="EMBL" id="FOFU01000001">
    <property type="protein sequence ID" value="SEP72453.1"/>
    <property type="molecule type" value="Genomic_DNA"/>
</dbReference>
<accession>A0A1H9A7M7</accession>
<keyword evidence="6" id="KW-1185">Reference proteome</keyword>
<dbReference type="SUPFAM" id="SSF53383">
    <property type="entry name" value="PLP-dependent transferases"/>
    <property type="match status" value="1"/>
</dbReference>
<keyword evidence="3 4" id="KW-0663">Pyridoxal phosphate</keyword>
<protein>
    <submittedName>
        <fullName evidence="5">dTDP-4-amino-4,6-dideoxygalactose transaminase</fullName>
    </submittedName>
</protein>
<name>A0A1H9A7M7_9SPIR</name>
<dbReference type="OrthoDB" id="9810913at2"/>
<dbReference type="AlphaFoldDB" id="A0A1H9A7M7"/>